<organism evidence="2 3">
    <name type="scientific">Marasmius crinis-equi</name>
    <dbReference type="NCBI Taxonomy" id="585013"/>
    <lineage>
        <taxon>Eukaryota</taxon>
        <taxon>Fungi</taxon>
        <taxon>Dikarya</taxon>
        <taxon>Basidiomycota</taxon>
        <taxon>Agaricomycotina</taxon>
        <taxon>Agaricomycetes</taxon>
        <taxon>Agaricomycetidae</taxon>
        <taxon>Agaricales</taxon>
        <taxon>Marasmiineae</taxon>
        <taxon>Marasmiaceae</taxon>
        <taxon>Marasmius</taxon>
    </lineage>
</organism>
<evidence type="ECO:0000313" key="3">
    <source>
        <dbReference type="Proteomes" id="UP001465976"/>
    </source>
</evidence>
<dbReference type="EMBL" id="JBAHYK010000119">
    <property type="protein sequence ID" value="KAL0578104.1"/>
    <property type="molecule type" value="Genomic_DNA"/>
</dbReference>
<accession>A0ABR3FRZ3</accession>
<dbReference type="Proteomes" id="UP001465976">
    <property type="component" value="Unassembled WGS sequence"/>
</dbReference>
<feature type="compositionally biased region" description="Acidic residues" evidence="1">
    <location>
        <begin position="163"/>
        <end position="175"/>
    </location>
</feature>
<sequence>MVQLSQSSTIGNSDSPTAAAAGGNLNFPPPSATLVEPGPRSPSPIDRSTGFSFIGKALPFLKICVSTVLIFHAGFPTQEAGSRSVPRTYSSTTYDTERHTTSSQFTVEHVRVPGLVITTTTKVQFQHPDHFLNAAANNPVATAPANSGVAANSVNVVQTDGYPTDEESGSEDGNDATDATSAHSDDSDDSDTSFVDAYLVPSPPAYSRPADESPPFYVIFLGREVGIFQGEWDAVVRPHCLGVSHARNTRFDNWDDALYQYARAYQNWRPGWQITVLDCPSPVIRDTSYRWSERPGPGVRMLGVIDITGLDLDPSRVTKIART</sequence>
<evidence type="ECO:0000313" key="2">
    <source>
        <dbReference type="EMBL" id="KAL0578104.1"/>
    </source>
</evidence>
<feature type="region of interest" description="Disordered" evidence="1">
    <location>
        <begin position="1"/>
        <end position="43"/>
    </location>
</feature>
<keyword evidence="3" id="KW-1185">Reference proteome</keyword>
<comment type="caution">
    <text evidence="2">The sequence shown here is derived from an EMBL/GenBank/DDBJ whole genome shotgun (WGS) entry which is preliminary data.</text>
</comment>
<gene>
    <name evidence="2" type="ORF">V5O48_003883</name>
</gene>
<protein>
    <submittedName>
        <fullName evidence="2">Uncharacterized protein</fullName>
    </submittedName>
</protein>
<evidence type="ECO:0000256" key="1">
    <source>
        <dbReference type="SAM" id="MobiDB-lite"/>
    </source>
</evidence>
<feature type="compositionally biased region" description="Polar residues" evidence="1">
    <location>
        <begin position="1"/>
        <end position="16"/>
    </location>
</feature>
<reference evidence="2 3" key="1">
    <citation type="submission" date="2024-02" db="EMBL/GenBank/DDBJ databases">
        <title>A draft genome for the cacao thread blight pathogen Marasmius crinis-equi.</title>
        <authorList>
            <person name="Cohen S.P."/>
            <person name="Baruah I.K."/>
            <person name="Amoako-Attah I."/>
            <person name="Bukari Y."/>
            <person name="Meinhardt L.W."/>
            <person name="Bailey B.A."/>
        </authorList>
    </citation>
    <scope>NUCLEOTIDE SEQUENCE [LARGE SCALE GENOMIC DNA]</scope>
    <source>
        <strain evidence="2 3">GH-76</strain>
    </source>
</reference>
<feature type="region of interest" description="Disordered" evidence="1">
    <location>
        <begin position="159"/>
        <end position="194"/>
    </location>
</feature>
<proteinExistence type="predicted"/>
<name>A0ABR3FRZ3_9AGAR</name>